<sequence>MDRNETINCWPTHRLAVRREQFHEGTWLIAGLASWSVLAALTPHRVSQDMGVDELTSGVFDGAPFGFTRRYLCCFGKSRARQCSKQRFHHGSVADRAATVSLPMAEPRRALGRPSAHVCKRSLARNHRRRSGTENDAKAQQPFQLSAFLQCALRHHATGSSKIHEASEPVLPQTRHEAVANQLLGLAEADIPRHYRIRPLAKP</sequence>
<accession>A0A6A5Z107</accession>
<protein>
    <submittedName>
        <fullName evidence="1">Uncharacterized protein</fullName>
    </submittedName>
</protein>
<evidence type="ECO:0000313" key="2">
    <source>
        <dbReference type="Proteomes" id="UP000799770"/>
    </source>
</evidence>
<name>A0A6A5Z107_9PLEO</name>
<reference evidence="1" key="1">
    <citation type="journal article" date="2020" name="Stud. Mycol.">
        <title>101 Dothideomycetes genomes: a test case for predicting lifestyles and emergence of pathogens.</title>
        <authorList>
            <person name="Haridas S."/>
            <person name="Albert R."/>
            <person name="Binder M."/>
            <person name="Bloem J."/>
            <person name="Labutti K."/>
            <person name="Salamov A."/>
            <person name="Andreopoulos B."/>
            <person name="Baker S."/>
            <person name="Barry K."/>
            <person name="Bills G."/>
            <person name="Bluhm B."/>
            <person name="Cannon C."/>
            <person name="Castanera R."/>
            <person name="Culley D."/>
            <person name="Daum C."/>
            <person name="Ezra D."/>
            <person name="Gonzalez J."/>
            <person name="Henrissat B."/>
            <person name="Kuo A."/>
            <person name="Liang C."/>
            <person name="Lipzen A."/>
            <person name="Lutzoni F."/>
            <person name="Magnuson J."/>
            <person name="Mondo S."/>
            <person name="Nolan M."/>
            <person name="Ohm R."/>
            <person name="Pangilinan J."/>
            <person name="Park H.-J."/>
            <person name="Ramirez L."/>
            <person name="Alfaro M."/>
            <person name="Sun H."/>
            <person name="Tritt A."/>
            <person name="Yoshinaga Y."/>
            <person name="Zwiers L.-H."/>
            <person name="Turgeon B."/>
            <person name="Goodwin S."/>
            <person name="Spatafora J."/>
            <person name="Crous P."/>
            <person name="Grigoriev I."/>
        </authorList>
    </citation>
    <scope>NUCLEOTIDE SEQUENCE</scope>
    <source>
        <strain evidence="1">CBS 627.86</strain>
    </source>
</reference>
<keyword evidence="2" id="KW-1185">Reference proteome</keyword>
<evidence type="ECO:0000313" key="1">
    <source>
        <dbReference type="EMBL" id="KAF2112078.1"/>
    </source>
</evidence>
<dbReference type="Proteomes" id="UP000799770">
    <property type="component" value="Unassembled WGS sequence"/>
</dbReference>
<proteinExistence type="predicted"/>
<dbReference type="EMBL" id="ML977332">
    <property type="protein sequence ID" value="KAF2112078.1"/>
    <property type="molecule type" value="Genomic_DNA"/>
</dbReference>
<dbReference type="AlphaFoldDB" id="A0A6A5Z107"/>
<organism evidence="1 2">
    <name type="scientific">Lophiotrema nucula</name>
    <dbReference type="NCBI Taxonomy" id="690887"/>
    <lineage>
        <taxon>Eukaryota</taxon>
        <taxon>Fungi</taxon>
        <taxon>Dikarya</taxon>
        <taxon>Ascomycota</taxon>
        <taxon>Pezizomycotina</taxon>
        <taxon>Dothideomycetes</taxon>
        <taxon>Pleosporomycetidae</taxon>
        <taxon>Pleosporales</taxon>
        <taxon>Lophiotremataceae</taxon>
        <taxon>Lophiotrema</taxon>
    </lineage>
</organism>
<gene>
    <name evidence="1" type="ORF">BDV96DRAFT_168462</name>
</gene>